<proteinExistence type="predicted"/>
<dbReference type="PANTHER" id="PTHR31836:SF28">
    <property type="entry name" value="SRCR DOMAIN-CONTAINING PROTEIN-RELATED"/>
    <property type="match status" value="1"/>
</dbReference>
<organism evidence="3 4">
    <name type="scientific">Auricularia subglabra (strain TFB-10046 / SS5)</name>
    <name type="common">White-rot fungus</name>
    <name type="synonym">Auricularia delicata (strain TFB10046)</name>
    <dbReference type="NCBI Taxonomy" id="717982"/>
    <lineage>
        <taxon>Eukaryota</taxon>
        <taxon>Fungi</taxon>
        <taxon>Dikarya</taxon>
        <taxon>Basidiomycota</taxon>
        <taxon>Agaricomycotina</taxon>
        <taxon>Agaricomycetes</taxon>
        <taxon>Auriculariales</taxon>
        <taxon>Auriculariaceae</taxon>
        <taxon>Auricularia</taxon>
    </lineage>
</organism>
<reference evidence="4" key="1">
    <citation type="journal article" date="2012" name="Science">
        <title>The Paleozoic origin of enzymatic lignin decomposition reconstructed from 31 fungal genomes.</title>
        <authorList>
            <person name="Floudas D."/>
            <person name="Binder M."/>
            <person name="Riley R."/>
            <person name="Barry K."/>
            <person name="Blanchette R.A."/>
            <person name="Henrissat B."/>
            <person name="Martinez A.T."/>
            <person name="Otillar R."/>
            <person name="Spatafora J.W."/>
            <person name="Yadav J.S."/>
            <person name="Aerts A."/>
            <person name="Benoit I."/>
            <person name="Boyd A."/>
            <person name="Carlson A."/>
            <person name="Copeland A."/>
            <person name="Coutinho P.M."/>
            <person name="de Vries R.P."/>
            <person name="Ferreira P."/>
            <person name="Findley K."/>
            <person name="Foster B."/>
            <person name="Gaskell J."/>
            <person name="Glotzer D."/>
            <person name="Gorecki P."/>
            <person name="Heitman J."/>
            <person name="Hesse C."/>
            <person name="Hori C."/>
            <person name="Igarashi K."/>
            <person name="Jurgens J.A."/>
            <person name="Kallen N."/>
            <person name="Kersten P."/>
            <person name="Kohler A."/>
            <person name="Kuees U."/>
            <person name="Kumar T.K.A."/>
            <person name="Kuo A."/>
            <person name="LaButti K."/>
            <person name="Larrondo L.F."/>
            <person name="Lindquist E."/>
            <person name="Ling A."/>
            <person name="Lombard V."/>
            <person name="Lucas S."/>
            <person name="Lundell T."/>
            <person name="Martin R."/>
            <person name="McLaughlin D.J."/>
            <person name="Morgenstern I."/>
            <person name="Morin E."/>
            <person name="Murat C."/>
            <person name="Nagy L.G."/>
            <person name="Nolan M."/>
            <person name="Ohm R.A."/>
            <person name="Patyshakuliyeva A."/>
            <person name="Rokas A."/>
            <person name="Ruiz-Duenas F.J."/>
            <person name="Sabat G."/>
            <person name="Salamov A."/>
            <person name="Samejima M."/>
            <person name="Schmutz J."/>
            <person name="Slot J.C."/>
            <person name="St John F."/>
            <person name="Stenlid J."/>
            <person name="Sun H."/>
            <person name="Sun S."/>
            <person name="Syed K."/>
            <person name="Tsang A."/>
            <person name="Wiebenga A."/>
            <person name="Young D."/>
            <person name="Pisabarro A."/>
            <person name="Eastwood D.C."/>
            <person name="Martin F."/>
            <person name="Cullen D."/>
            <person name="Grigoriev I.V."/>
            <person name="Hibbett D.S."/>
        </authorList>
    </citation>
    <scope>NUCLEOTIDE SEQUENCE [LARGE SCALE GENOMIC DNA]</scope>
    <source>
        <strain evidence="4">TFB10046</strain>
    </source>
</reference>
<name>J0WRC7_AURST</name>
<evidence type="ECO:0000313" key="3">
    <source>
        <dbReference type="EMBL" id="EJD35250.1"/>
    </source>
</evidence>
<evidence type="ECO:0008006" key="5">
    <source>
        <dbReference type="Google" id="ProtNLM"/>
    </source>
</evidence>
<dbReference type="CDD" id="cd22191">
    <property type="entry name" value="DPBB_RlpA_EXP_N-like"/>
    <property type="match status" value="1"/>
</dbReference>
<feature type="chain" id="PRO_5003741442" description="Plant expansin" evidence="2">
    <location>
        <begin position="20"/>
        <end position="138"/>
    </location>
</feature>
<feature type="signal peptide" evidence="2">
    <location>
        <begin position="1"/>
        <end position="19"/>
    </location>
</feature>
<dbReference type="eggNOG" id="ENOG502S6X4">
    <property type="taxonomic scope" value="Eukaryota"/>
</dbReference>
<dbReference type="SUPFAM" id="SSF50685">
    <property type="entry name" value="Barwin-like endoglucanases"/>
    <property type="match status" value="1"/>
</dbReference>
<keyword evidence="4" id="KW-1185">Reference proteome</keyword>
<dbReference type="PANTHER" id="PTHR31836">
    <property type="match status" value="1"/>
</dbReference>
<evidence type="ECO:0000256" key="2">
    <source>
        <dbReference type="SAM" id="SignalP"/>
    </source>
</evidence>
<dbReference type="KEGG" id="adl:AURDEDRAFT_175674"/>
<dbReference type="InterPro" id="IPR051477">
    <property type="entry name" value="Expansin_CellWall"/>
</dbReference>
<dbReference type="Proteomes" id="UP000006514">
    <property type="component" value="Unassembled WGS sequence"/>
</dbReference>
<dbReference type="EMBL" id="JH687897">
    <property type="protein sequence ID" value="EJD35250.1"/>
    <property type="molecule type" value="Genomic_DNA"/>
</dbReference>
<keyword evidence="1 2" id="KW-0732">Signal</keyword>
<evidence type="ECO:0000313" key="4">
    <source>
        <dbReference type="Proteomes" id="UP000006514"/>
    </source>
</evidence>
<evidence type="ECO:0000256" key="1">
    <source>
        <dbReference type="ARBA" id="ARBA00022729"/>
    </source>
</evidence>
<dbReference type="OMA" id="EACKEWD"/>
<sequence>MLSLPLILTAALLSGLAAANPVAPRQIGPQSGDGTYFDTSVGLGACGVQNNNNQYIAAVSHALFDSFPGYGGGNPNNNPICGRSATAHYGGRSITFTIEDRCAGCAGYGDVDFTPAAFTALVGSLGPGRVHGVTWSLN</sequence>
<dbReference type="InterPro" id="IPR036908">
    <property type="entry name" value="RlpA-like_sf"/>
</dbReference>
<dbReference type="OrthoDB" id="623670at2759"/>
<dbReference type="InParanoid" id="J0WRC7"/>
<accession>J0WRC7</accession>
<dbReference type="Gene3D" id="2.40.40.10">
    <property type="entry name" value="RlpA-like domain"/>
    <property type="match status" value="1"/>
</dbReference>
<dbReference type="AlphaFoldDB" id="J0WRC7"/>
<gene>
    <name evidence="3" type="ORF">AURDEDRAFT_175674</name>
</gene>
<protein>
    <recommendedName>
        <fullName evidence="5">Plant expansin</fullName>
    </recommendedName>
</protein>